<dbReference type="Gene3D" id="3.80.10.10">
    <property type="entry name" value="Ribonuclease Inhibitor"/>
    <property type="match status" value="1"/>
</dbReference>
<accession>A0A015LSG3</accession>
<proteinExistence type="predicted"/>
<dbReference type="STRING" id="1432141.A0A015LSG3"/>
<reference evidence="1 2" key="1">
    <citation type="submission" date="2014-02" db="EMBL/GenBank/DDBJ databases">
        <title>Single nucleus genome sequencing reveals high similarity among nuclei of an endomycorrhizal fungus.</title>
        <authorList>
            <person name="Lin K."/>
            <person name="Geurts R."/>
            <person name="Zhang Z."/>
            <person name="Limpens E."/>
            <person name="Saunders D.G."/>
            <person name="Mu D."/>
            <person name="Pang E."/>
            <person name="Cao H."/>
            <person name="Cha H."/>
            <person name="Lin T."/>
            <person name="Zhou Q."/>
            <person name="Shang Y."/>
            <person name="Li Y."/>
            <person name="Ivanov S."/>
            <person name="Sharma T."/>
            <person name="Velzen R.V."/>
            <person name="Ruijter N.D."/>
            <person name="Aanen D.K."/>
            <person name="Win J."/>
            <person name="Kamoun S."/>
            <person name="Bisseling T."/>
            <person name="Huang S."/>
        </authorList>
    </citation>
    <scope>NUCLEOTIDE SEQUENCE [LARGE SCALE GENOMIC DNA]</scope>
    <source>
        <strain evidence="2">DAOM197198w</strain>
    </source>
</reference>
<dbReference type="EMBL" id="JEMT01027325">
    <property type="protein sequence ID" value="EXX57613.1"/>
    <property type="molecule type" value="Genomic_DNA"/>
</dbReference>
<dbReference type="InterPro" id="IPR032675">
    <property type="entry name" value="LRR_dom_sf"/>
</dbReference>
<organism evidence="1 2">
    <name type="scientific">Rhizophagus irregularis (strain DAOM 197198w)</name>
    <name type="common">Glomus intraradices</name>
    <dbReference type="NCBI Taxonomy" id="1432141"/>
    <lineage>
        <taxon>Eukaryota</taxon>
        <taxon>Fungi</taxon>
        <taxon>Fungi incertae sedis</taxon>
        <taxon>Mucoromycota</taxon>
        <taxon>Glomeromycotina</taxon>
        <taxon>Glomeromycetes</taxon>
        <taxon>Glomerales</taxon>
        <taxon>Glomeraceae</taxon>
        <taxon>Rhizophagus</taxon>
    </lineage>
</organism>
<protein>
    <recommendedName>
        <fullName evidence="3">F-box domain-containing protein</fullName>
    </recommendedName>
</protein>
<evidence type="ECO:0008006" key="3">
    <source>
        <dbReference type="Google" id="ProtNLM"/>
    </source>
</evidence>
<dbReference type="AlphaFoldDB" id="A0A015LSG3"/>
<keyword evidence="2" id="KW-1185">Reference proteome</keyword>
<name>A0A015LSG3_RHIIW</name>
<comment type="caution">
    <text evidence="1">The sequence shown here is derived from an EMBL/GenBank/DDBJ whole genome shotgun (WGS) entry which is preliminary data.</text>
</comment>
<dbReference type="Proteomes" id="UP000022910">
    <property type="component" value="Unassembled WGS sequence"/>
</dbReference>
<gene>
    <name evidence="1" type="ORF">RirG_205590</name>
</gene>
<dbReference type="HOGENOM" id="CLU_028913_1_1_1"/>
<evidence type="ECO:0000313" key="2">
    <source>
        <dbReference type="Proteomes" id="UP000022910"/>
    </source>
</evidence>
<evidence type="ECO:0000313" key="1">
    <source>
        <dbReference type="EMBL" id="EXX57613.1"/>
    </source>
</evidence>
<dbReference type="OrthoDB" id="2312999at2759"/>
<sequence length="468" mass="55184">MSKLNGDVLYLILNELRDDKRALHSCLSVNKFWCEIIVPILWKNPWKHLKNGERKNMKLLLDVIILHLSKNSRDDLTQHYNINPYKRPLFDYVSFCRHLNFTLIKIMINNFIYEKTKIPIIENEILDLFINNSTNFTHLYIPRKFDYQASLIPGIESCFSELKFLSCSTNIKDDVIIGLTELCESVNELELFIGMHNNNIGIIKLIETSKRLFGVRFIYSEIDEPFCKALESSLILHSNSIQYFKMTKQPTTEFLSSLVNLKTLELDDSRYRSWKCLGNVSLPYLQSLKTSRVPINVLIKLIENTNGYLTEIKIDRVRHDANNNKKIIKAIYQNCPMLKYLKLLFINSNLLELENLLIYCQYLKGLYIIFEDAWVNYFTIDWNHLFKILTESSPIGLFKFKFYCFCIPRLEALKLFFDNWKGKHPMLLQTTPLSNSCYDLIEKYKVEGVIKKFSCSLHDLKDDDFEWN</sequence>